<reference evidence="2 3" key="1">
    <citation type="submission" date="2023-06" db="EMBL/GenBank/DDBJ databases">
        <authorList>
            <person name="Oyuntsetseg B."/>
            <person name="Kim S.B."/>
        </authorList>
    </citation>
    <scope>NUCLEOTIDE SEQUENCE [LARGE SCALE GENOMIC DNA]</scope>
    <source>
        <strain evidence="2 3">2-2</strain>
    </source>
</reference>
<evidence type="ECO:0000256" key="1">
    <source>
        <dbReference type="SAM" id="Phobius"/>
    </source>
</evidence>
<evidence type="ECO:0000313" key="2">
    <source>
        <dbReference type="EMBL" id="WIV61371.1"/>
    </source>
</evidence>
<dbReference type="EMBL" id="CP127173">
    <property type="protein sequence ID" value="WIV61371.1"/>
    <property type="molecule type" value="Genomic_DNA"/>
</dbReference>
<name>A0ABY8Y0D9_9PSEU</name>
<sequence length="186" mass="19616">MATLTEGEGGQRDALRGAAAKWTPIALGVLMCLGWGAVLWTVPHLHADPALHTVARFAHLVGLVAGFGAVLTVDWLGLRWLLGHRTLGDVLQLARTAAAPIWAGLATLVVSGLVLHPDLASWPTRVKLGIALVIGLNGLYAHHLTPRLAGQEVPRSLLIRAAICGAVSQAGWWSATIIGFLNAHHT</sequence>
<feature type="transmembrane region" description="Helical" evidence="1">
    <location>
        <begin position="157"/>
        <end position="181"/>
    </location>
</feature>
<keyword evidence="3" id="KW-1185">Reference proteome</keyword>
<feature type="transmembrane region" description="Helical" evidence="1">
    <location>
        <begin position="54"/>
        <end position="76"/>
    </location>
</feature>
<protein>
    <recommendedName>
        <fullName evidence="4">Integral membrane protein</fullName>
    </recommendedName>
</protein>
<evidence type="ECO:0000313" key="3">
    <source>
        <dbReference type="Proteomes" id="UP001227101"/>
    </source>
</evidence>
<organism evidence="2 3">
    <name type="scientific">Amycolatopsis nalaikhensis</name>
    <dbReference type="NCBI Taxonomy" id="715472"/>
    <lineage>
        <taxon>Bacteria</taxon>
        <taxon>Bacillati</taxon>
        <taxon>Actinomycetota</taxon>
        <taxon>Actinomycetes</taxon>
        <taxon>Pseudonocardiales</taxon>
        <taxon>Pseudonocardiaceae</taxon>
        <taxon>Amycolatopsis</taxon>
    </lineage>
</organism>
<evidence type="ECO:0008006" key="4">
    <source>
        <dbReference type="Google" id="ProtNLM"/>
    </source>
</evidence>
<keyword evidence="1" id="KW-0812">Transmembrane</keyword>
<feature type="transmembrane region" description="Helical" evidence="1">
    <location>
        <begin position="22"/>
        <end position="42"/>
    </location>
</feature>
<accession>A0ABY8Y0D9</accession>
<keyword evidence="1" id="KW-1133">Transmembrane helix</keyword>
<keyword evidence="1" id="KW-0472">Membrane</keyword>
<proteinExistence type="predicted"/>
<feature type="transmembrane region" description="Helical" evidence="1">
    <location>
        <begin position="97"/>
        <end position="116"/>
    </location>
</feature>
<feature type="transmembrane region" description="Helical" evidence="1">
    <location>
        <begin position="128"/>
        <end position="145"/>
    </location>
</feature>
<gene>
    <name evidence="2" type="ORF">QP939_23570</name>
</gene>
<dbReference type="RefSeq" id="WP_285458986.1">
    <property type="nucleotide sequence ID" value="NZ_CP127173.1"/>
</dbReference>
<dbReference type="Proteomes" id="UP001227101">
    <property type="component" value="Chromosome"/>
</dbReference>